<protein>
    <submittedName>
        <fullName evidence="6">Na+-dependent transporter</fullName>
    </submittedName>
</protein>
<feature type="transmembrane region" description="Helical" evidence="5">
    <location>
        <begin position="203"/>
        <end position="221"/>
    </location>
</feature>
<feature type="transmembrane region" description="Helical" evidence="5">
    <location>
        <begin position="228"/>
        <end position="248"/>
    </location>
</feature>
<evidence type="ECO:0000256" key="4">
    <source>
        <dbReference type="ARBA" id="ARBA00023136"/>
    </source>
</evidence>
<comment type="subcellular location">
    <subcellularLocation>
        <location evidence="1">Membrane</location>
        <topology evidence="1">Multi-pass membrane protein</topology>
    </subcellularLocation>
</comment>
<keyword evidence="7" id="KW-1185">Reference proteome</keyword>
<evidence type="ECO:0000313" key="6">
    <source>
        <dbReference type="EMBL" id="QTC90236.1"/>
    </source>
</evidence>
<reference evidence="6" key="1">
    <citation type="submission" date="2020-09" db="EMBL/GenBank/DDBJ databases">
        <title>Brevundimonas sp. LVF2 isolated from a puddle in Goettingen, Germany.</title>
        <authorList>
            <person name="Friedrich I."/>
            <person name="Klassen A."/>
            <person name="Hannes N."/>
            <person name="Schneider D."/>
            <person name="Hertel R."/>
            <person name="Daniel R."/>
        </authorList>
    </citation>
    <scope>NUCLEOTIDE SEQUENCE</scope>
    <source>
        <strain evidence="6">LVF2</strain>
    </source>
</reference>
<dbReference type="AlphaFoldDB" id="A0A975GUK0"/>
<dbReference type="Pfam" id="PF01758">
    <property type="entry name" value="SBF"/>
    <property type="match status" value="1"/>
</dbReference>
<accession>A0A975GUK0</accession>
<evidence type="ECO:0000256" key="2">
    <source>
        <dbReference type="ARBA" id="ARBA00022692"/>
    </source>
</evidence>
<dbReference type="Gene3D" id="1.20.1530.20">
    <property type="match status" value="1"/>
</dbReference>
<evidence type="ECO:0000256" key="1">
    <source>
        <dbReference type="ARBA" id="ARBA00004141"/>
    </source>
</evidence>
<gene>
    <name evidence="6" type="ORF">IFJ75_13205</name>
</gene>
<feature type="transmembrane region" description="Helical" evidence="5">
    <location>
        <begin position="6"/>
        <end position="29"/>
    </location>
</feature>
<evidence type="ECO:0000256" key="5">
    <source>
        <dbReference type="SAM" id="Phobius"/>
    </source>
</evidence>
<proteinExistence type="predicted"/>
<evidence type="ECO:0000313" key="7">
    <source>
        <dbReference type="Proteomes" id="UP000663918"/>
    </source>
</evidence>
<dbReference type="InterPro" id="IPR002657">
    <property type="entry name" value="BilAc:Na_symport/Acr3"/>
</dbReference>
<name>A0A975GUK0_9CAUL</name>
<sequence>MEVLKSLIPIILTLSLAGLVLTVGLKAAPGDLLYVLRRPGLLARSVVAVIFIPVVVAALAIWLLPINPLVKAGIMLMAVAPVPPLVPGQELGVGANKAFAYGLYVAMALLSVVSVPLALTVASHLFGRDDTVTVAKMVVTLLTGVLIPLALGLLVRQIAPGFAAKAGPWAYRLSMLLVLVAFLPIIISVWPAIQSLIGDGTLLAMAAVVVACLAGGHLLGGPERIDRATLAVASAVRHPGIAMSLAGANFVDKRVAAAVLLFMLVGLVVGIPYKMWIKRTTRPEPAAATA</sequence>
<dbReference type="KEGG" id="bgoe:IFJ75_13205"/>
<dbReference type="EMBL" id="CP062222">
    <property type="protein sequence ID" value="QTC90236.1"/>
    <property type="molecule type" value="Genomic_DNA"/>
</dbReference>
<feature type="transmembrane region" description="Helical" evidence="5">
    <location>
        <begin position="254"/>
        <end position="273"/>
    </location>
</feature>
<feature type="transmembrane region" description="Helical" evidence="5">
    <location>
        <begin position="176"/>
        <end position="197"/>
    </location>
</feature>
<dbReference type="InterPro" id="IPR038770">
    <property type="entry name" value="Na+/solute_symporter_sf"/>
</dbReference>
<evidence type="ECO:0000256" key="3">
    <source>
        <dbReference type="ARBA" id="ARBA00022989"/>
    </source>
</evidence>
<feature type="transmembrane region" description="Helical" evidence="5">
    <location>
        <begin position="98"/>
        <end position="122"/>
    </location>
</feature>
<keyword evidence="4 5" id="KW-0472">Membrane</keyword>
<dbReference type="Proteomes" id="UP000663918">
    <property type="component" value="Chromosome"/>
</dbReference>
<dbReference type="RefSeq" id="WP_207868657.1">
    <property type="nucleotide sequence ID" value="NZ_CP062222.1"/>
</dbReference>
<feature type="transmembrane region" description="Helical" evidence="5">
    <location>
        <begin position="41"/>
        <end position="63"/>
    </location>
</feature>
<organism evidence="6 7">
    <name type="scientific">Brevundimonas goettingensis</name>
    <dbReference type="NCBI Taxonomy" id="2774190"/>
    <lineage>
        <taxon>Bacteria</taxon>
        <taxon>Pseudomonadati</taxon>
        <taxon>Pseudomonadota</taxon>
        <taxon>Alphaproteobacteria</taxon>
        <taxon>Caulobacterales</taxon>
        <taxon>Caulobacteraceae</taxon>
        <taxon>Brevundimonas</taxon>
    </lineage>
</organism>
<keyword evidence="2 5" id="KW-0812">Transmembrane</keyword>
<dbReference type="GO" id="GO:0016020">
    <property type="term" value="C:membrane"/>
    <property type="evidence" value="ECO:0007669"/>
    <property type="project" value="UniProtKB-SubCell"/>
</dbReference>
<keyword evidence="3 5" id="KW-1133">Transmembrane helix</keyword>
<feature type="transmembrane region" description="Helical" evidence="5">
    <location>
        <begin position="134"/>
        <end position="155"/>
    </location>
</feature>